<feature type="transmembrane region" description="Helical" evidence="11">
    <location>
        <begin position="533"/>
        <end position="556"/>
    </location>
</feature>
<dbReference type="OrthoDB" id="428525at2759"/>
<dbReference type="CDD" id="cd04591">
    <property type="entry name" value="CBS_pair_voltage-gated_CLC_euk_bac"/>
    <property type="match status" value="1"/>
</dbReference>
<name>A0A9J7M5N3_BRAFL</name>
<dbReference type="CDD" id="cd03685">
    <property type="entry name" value="ClC_6_like"/>
    <property type="match status" value="1"/>
</dbReference>
<evidence type="ECO:0000256" key="5">
    <source>
        <dbReference type="ARBA" id="ARBA00022989"/>
    </source>
</evidence>
<dbReference type="Pfam" id="PF00571">
    <property type="entry name" value="CBS"/>
    <property type="match status" value="1"/>
</dbReference>
<reference evidence="15" key="2">
    <citation type="submission" date="2025-08" db="UniProtKB">
        <authorList>
            <consortium name="RefSeq"/>
        </authorList>
    </citation>
    <scope>IDENTIFICATION</scope>
    <source>
        <strain evidence="15">S238N-H82</strain>
        <tissue evidence="15">Testes</tissue>
    </source>
</reference>
<evidence type="ECO:0000256" key="10">
    <source>
        <dbReference type="PROSITE-ProRule" id="PRU00703"/>
    </source>
</evidence>
<evidence type="ECO:0000256" key="7">
    <source>
        <dbReference type="ARBA" id="ARBA00023122"/>
    </source>
</evidence>
<dbReference type="InterPro" id="IPR014743">
    <property type="entry name" value="Cl-channel_core"/>
</dbReference>
<dbReference type="SUPFAM" id="SSF54631">
    <property type="entry name" value="CBS-domain pair"/>
    <property type="match status" value="1"/>
</dbReference>
<evidence type="ECO:0000256" key="9">
    <source>
        <dbReference type="ARBA" id="ARBA00023214"/>
    </source>
</evidence>
<feature type="transmembrane region" description="Helical" evidence="11">
    <location>
        <begin position="114"/>
        <end position="139"/>
    </location>
</feature>
<feature type="transmembrane region" description="Helical" evidence="11">
    <location>
        <begin position="159"/>
        <end position="183"/>
    </location>
</feature>
<keyword evidence="5 11" id="KW-1133">Transmembrane helix</keyword>
<dbReference type="PANTHER" id="PTHR11689:SF136">
    <property type="entry name" value="H(+)_CL(-) EXCHANGE TRANSPORTER 7"/>
    <property type="match status" value="1"/>
</dbReference>
<keyword evidence="7 10" id="KW-0129">CBS domain</keyword>
<protein>
    <recommendedName>
        <fullName evidence="11">Chloride channel protein</fullName>
    </recommendedName>
</protein>
<dbReference type="GeneID" id="118428954"/>
<evidence type="ECO:0000256" key="4">
    <source>
        <dbReference type="ARBA" id="ARBA00022737"/>
    </source>
</evidence>
<dbReference type="InterPro" id="IPR051280">
    <property type="entry name" value="Cl-channel/antiporter"/>
</dbReference>
<dbReference type="PANTHER" id="PTHR11689">
    <property type="entry name" value="CHLORIDE CHANNEL PROTEIN CLC FAMILY MEMBER"/>
    <property type="match status" value="1"/>
</dbReference>
<dbReference type="OMA" id="KCDHNGF"/>
<dbReference type="GO" id="GO:0005254">
    <property type="term" value="F:chloride channel activity"/>
    <property type="evidence" value="ECO:0007669"/>
    <property type="project" value="UniProtKB-UniRule"/>
</dbReference>
<dbReference type="KEGG" id="bfo:118428954"/>
<evidence type="ECO:0000256" key="11">
    <source>
        <dbReference type="RuleBase" id="RU361221"/>
    </source>
</evidence>
<evidence type="ECO:0000256" key="2">
    <source>
        <dbReference type="ARBA" id="ARBA00022448"/>
    </source>
</evidence>
<evidence type="ECO:0000256" key="6">
    <source>
        <dbReference type="ARBA" id="ARBA00023065"/>
    </source>
</evidence>
<keyword evidence="14" id="KW-1185">Reference proteome</keyword>
<evidence type="ECO:0000256" key="12">
    <source>
        <dbReference type="SAM" id="MobiDB-lite"/>
    </source>
</evidence>
<feature type="transmembrane region" description="Helical" evidence="11">
    <location>
        <begin position="562"/>
        <end position="582"/>
    </location>
</feature>
<dbReference type="GO" id="GO:1902476">
    <property type="term" value="P:chloride transmembrane transport"/>
    <property type="evidence" value="ECO:0000318"/>
    <property type="project" value="GO_Central"/>
</dbReference>
<dbReference type="Proteomes" id="UP000001554">
    <property type="component" value="Chromosome 13"/>
</dbReference>
<feature type="compositionally biased region" description="Basic and acidic residues" evidence="12">
    <location>
        <begin position="61"/>
        <end position="73"/>
    </location>
</feature>
<keyword evidence="2 11" id="KW-0813">Transport</keyword>
<dbReference type="Gene3D" id="3.10.580.10">
    <property type="entry name" value="CBS-domain"/>
    <property type="match status" value="1"/>
</dbReference>
<gene>
    <name evidence="15" type="primary">LOC118428954</name>
</gene>
<feature type="domain" description="CBS" evidence="13">
    <location>
        <begin position="616"/>
        <end position="684"/>
    </location>
</feature>
<comment type="similarity">
    <text evidence="11">Belongs to the chloride channel (TC 2.A.49) family.</text>
</comment>
<feature type="transmembrane region" description="Helical" evidence="11">
    <location>
        <begin position="311"/>
        <end position="334"/>
    </location>
</feature>
<feature type="transmembrane region" description="Helical" evidence="11">
    <location>
        <begin position="399"/>
        <end position="419"/>
    </location>
</feature>
<sequence>MSSASNGRPTDGGVDRTADEKTPLLYNRRCRQESIGIDNTIQFDPEEPDYDSVIYSPGGSPEKESPQEKATEDTAKLLSAKYEGLDYDLVENSLFVKEAAANNKKLIRININRWVVMLMIGILTALVGVVIDILVHQLAGLKYSLLKSWIDSCVEEGCLAIPFALWVAIDALFVCFAAILVAYGEPVAAGSGIPQIKCYLNGVKVPHVVRIKTLISKVIGVVFSVAGGLAVGKEGPMIHSGAVIAAGVSQGMSTTFKRDLKIFKYFRTDTEKRDFVSGGAAAGVSAAFGAPVGGVLFSLEEGASFWNQALTWRIFFCSVTTLFTLNIVLSVYFGRPGELAYPGLLNFGRFTGVSYFWYEIPLFLLMGVAGGLSGALFNFVNHKICIFRMKYVYKPFMQVVEAMMVAIVTATLAFVSIYVSRDCKPLGQDPSEKPLQFFCSDGEYSTMATMMFQTPEQSVKSLFHDPPNSYNIVTLSVFCVIYFILACWTYGLSVPSGLFIPSLLCGAGWGRLFGIGVSHLVPNIAWSAPGIYALMGAAAQLGGVVRMTISLTVILMEATGNVSYGLPLMLVLLIAKWVGDIFNEGLYDIHIRLMSVPILGWEPPATSTTISARQVMSHPVTTLQQVEKVGRIVEALKEPHSNHNGFPVVDVPDETDQVTSGRFRGLILRSHLLVLIKRKMFLERGQTGAIRRNLEMKDFREAYPRFPSIHELNISPEEMECSIDLRPYMNPAPYTVSEDASLHRVFRLFRALGLRHLVVVNKDNLVMGIVTRKDLARYRLVSLRSLDLEELQMSH</sequence>
<evidence type="ECO:0000259" key="13">
    <source>
        <dbReference type="PROSITE" id="PS51371"/>
    </source>
</evidence>
<dbReference type="SUPFAM" id="SSF81340">
    <property type="entry name" value="Clc chloride channel"/>
    <property type="match status" value="1"/>
</dbReference>
<feature type="compositionally biased region" description="Basic and acidic residues" evidence="12">
    <location>
        <begin position="13"/>
        <end position="22"/>
    </location>
</feature>
<dbReference type="InterPro" id="IPR046342">
    <property type="entry name" value="CBS_dom_sf"/>
</dbReference>
<evidence type="ECO:0000313" key="14">
    <source>
        <dbReference type="Proteomes" id="UP000001554"/>
    </source>
</evidence>
<organism evidence="14 15">
    <name type="scientific">Branchiostoma floridae</name>
    <name type="common">Florida lancelet</name>
    <name type="synonym">Amphioxus</name>
    <dbReference type="NCBI Taxonomy" id="7739"/>
    <lineage>
        <taxon>Eukaryota</taxon>
        <taxon>Metazoa</taxon>
        <taxon>Chordata</taxon>
        <taxon>Cephalochordata</taxon>
        <taxon>Leptocardii</taxon>
        <taxon>Amphioxiformes</taxon>
        <taxon>Branchiostomatidae</taxon>
        <taxon>Branchiostoma</taxon>
    </lineage>
</organism>
<comment type="subcellular location">
    <subcellularLocation>
        <location evidence="1 11">Membrane</location>
        <topology evidence="1 11">Multi-pass membrane protein</topology>
    </subcellularLocation>
</comment>
<proteinExistence type="inferred from homology"/>
<evidence type="ECO:0000256" key="1">
    <source>
        <dbReference type="ARBA" id="ARBA00004141"/>
    </source>
</evidence>
<dbReference type="SMART" id="SM00116">
    <property type="entry name" value="CBS"/>
    <property type="match status" value="2"/>
</dbReference>
<evidence type="ECO:0000256" key="3">
    <source>
        <dbReference type="ARBA" id="ARBA00022692"/>
    </source>
</evidence>
<keyword evidence="9 11" id="KW-0868">Chloride</keyword>
<feature type="transmembrane region" description="Helical" evidence="11">
    <location>
        <begin position="276"/>
        <end position="299"/>
    </location>
</feature>
<comment type="caution">
    <text evidence="11">Lacks conserved residue(s) required for the propagation of feature annotation.</text>
</comment>
<dbReference type="InterPro" id="IPR001807">
    <property type="entry name" value="ClC"/>
</dbReference>
<keyword evidence="8 11" id="KW-0472">Membrane</keyword>
<feature type="transmembrane region" description="Helical" evidence="11">
    <location>
        <begin position="470"/>
        <end position="492"/>
    </location>
</feature>
<accession>A0A9J7M5N3</accession>
<evidence type="ECO:0000256" key="8">
    <source>
        <dbReference type="ARBA" id="ARBA00023136"/>
    </source>
</evidence>
<keyword evidence="4" id="KW-0677">Repeat</keyword>
<dbReference type="GO" id="GO:0030321">
    <property type="term" value="P:transepithelial chloride transport"/>
    <property type="evidence" value="ECO:0000318"/>
    <property type="project" value="GO_Central"/>
</dbReference>
<evidence type="ECO:0000313" key="15">
    <source>
        <dbReference type="RefSeq" id="XP_035695167.1"/>
    </source>
</evidence>
<dbReference type="InterPro" id="IPR000644">
    <property type="entry name" value="CBS_dom"/>
</dbReference>
<dbReference type="GO" id="GO:0034707">
    <property type="term" value="C:chloride channel complex"/>
    <property type="evidence" value="ECO:0000318"/>
    <property type="project" value="GO_Central"/>
</dbReference>
<reference evidence="14" key="1">
    <citation type="journal article" date="2020" name="Nat. Ecol. Evol.">
        <title>Deeply conserved synteny resolves early events in vertebrate evolution.</title>
        <authorList>
            <person name="Simakov O."/>
            <person name="Marletaz F."/>
            <person name="Yue J.X."/>
            <person name="O'Connell B."/>
            <person name="Jenkins J."/>
            <person name="Brandt A."/>
            <person name="Calef R."/>
            <person name="Tung C.H."/>
            <person name="Huang T.K."/>
            <person name="Schmutz J."/>
            <person name="Satoh N."/>
            <person name="Yu J.K."/>
            <person name="Putnam N.H."/>
            <person name="Green R.E."/>
            <person name="Rokhsar D.S."/>
        </authorList>
    </citation>
    <scope>NUCLEOTIDE SEQUENCE [LARGE SCALE GENOMIC DNA]</scope>
    <source>
        <strain evidence="14">S238N-H82</strain>
    </source>
</reference>
<dbReference type="Gene3D" id="1.10.3080.10">
    <property type="entry name" value="Clc chloride channel"/>
    <property type="match status" value="1"/>
</dbReference>
<dbReference type="PRINTS" id="PR00762">
    <property type="entry name" value="CLCHANNEL"/>
</dbReference>
<feature type="transmembrane region" description="Helical" evidence="11">
    <location>
        <begin position="355"/>
        <end position="379"/>
    </location>
</feature>
<feature type="region of interest" description="Disordered" evidence="12">
    <location>
        <begin position="1"/>
        <end position="73"/>
    </location>
</feature>
<dbReference type="Pfam" id="PF00654">
    <property type="entry name" value="Voltage_CLC"/>
    <property type="match status" value="1"/>
</dbReference>
<keyword evidence="3 11" id="KW-0812">Transmembrane</keyword>
<dbReference type="AlphaFoldDB" id="A0A9J7M5N3"/>
<dbReference type="GO" id="GO:0005765">
    <property type="term" value="C:lysosomal membrane"/>
    <property type="evidence" value="ECO:0000318"/>
    <property type="project" value="GO_Central"/>
</dbReference>
<dbReference type="RefSeq" id="XP_035695167.1">
    <property type="nucleotide sequence ID" value="XM_035839274.1"/>
</dbReference>
<dbReference type="PROSITE" id="PS51371">
    <property type="entry name" value="CBS"/>
    <property type="match status" value="2"/>
</dbReference>
<dbReference type="GO" id="GO:0062158">
    <property type="term" value="F:chloride:proton antiporter activity"/>
    <property type="evidence" value="ECO:0000318"/>
    <property type="project" value="GO_Central"/>
</dbReference>
<keyword evidence="6 11" id="KW-0406">Ion transport</keyword>
<feature type="domain" description="CBS" evidence="13">
    <location>
        <begin position="729"/>
        <end position="788"/>
    </location>
</feature>